<dbReference type="PROSITE" id="PS00122">
    <property type="entry name" value="CARBOXYLESTERASE_B_1"/>
    <property type="match status" value="1"/>
</dbReference>
<feature type="signal peptide" evidence="3">
    <location>
        <begin position="1"/>
        <end position="24"/>
    </location>
</feature>
<dbReference type="InterPro" id="IPR002018">
    <property type="entry name" value="CarbesteraseB"/>
</dbReference>
<dbReference type="PANTHER" id="PTHR11559">
    <property type="entry name" value="CARBOXYLESTERASE"/>
    <property type="match status" value="1"/>
</dbReference>
<comment type="similarity">
    <text evidence="1 3">Belongs to the type-B carboxylesterase/lipase family.</text>
</comment>
<feature type="chain" id="PRO_5042312878" description="Carboxylic ester hydrolase" evidence="3">
    <location>
        <begin position="25"/>
        <end position="553"/>
    </location>
</feature>
<dbReference type="Proteomes" id="UP001271007">
    <property type="component" value="Unassembled WGS sequence"/>
</dbReference>
<keyword evidence="2 3" id="KW-0378">Hydrolase</keyword>
<dbReference type="InterPro" id="IPR029058">
    <property type="entry name" value="AB_hydrolase_fold"/>
</dbReference>
<dbReference type="InterPro" id="IPR019826">
    <property type="entry name" value="Carboxylesterase_B_AS"/>
</dbReference>
<dbReference type="PROSITE" id="PS00941">
    <property type="entry name" value="CARBOXYLESTERASE_B_2"/>
    <property type="match status" value="1"/>
</dbReference>
<feature type="domain" description="Carboxylesterase type B" evidence="4">
    <location>
        <begin position="47"/>
        <end position="547"/>
    </location>
</feature>
<dbReference type="InterPro" id="IPR019819">
    <property type="entry name" value="Carboxylesterase_B_CS"/>
</dbReference>
<keyword evidence="3" id="KW-0732">Signal</keyword>
<dbReference type="InterPro" id="IPR050309">
    <property type="entry name" value="Type-B_Carboxylest/Lipase"/>
</dbReference>
<dbReference type="AlphaFoldDB" id="A0AAJ0DQI5"/>
<comment type="caution">
    <text evidence="5">The sequence shown here is derived from an EMBL/GenBank/DDBJ whole genome shotgun (WGS) entry which is preliminary data.</text>
</comment>
<evidence type="ECO:0000313" key="6">
    <source>
        <dbReference type="Proteomes" id="UP001271007"/>
    </source>
</evidence>
<name>A0AAJ0DQI5_9PEZI</name>
<dbReference type="Pfam" id="PF00135">
    <property type="entry name" value="COesterase"/>
    <property type="match status" value="1"/>
</dbReference>
<protein>
    <recommendedName>
        <fullName evidence="3">Carboxylic ester hydrolase</fullName>
        <ecNumber evidence="3">3.1.1.-</ecNumber>
    </recommendedName>
</protein>
<evidence type="ECO:0000256" key="1">
    <source>
        <dbReference type="ARBA" id="ARBA00005964"/>
    </source>
</evidence>
<reference evidence="5" key="1">
    <citation type="submission" date="2023-04" db="EMBL/GenBank/DDBJ databases">
        <title>Black Yeasts Isolated from many extreme environments.</title>
        <authorList>
            <person name="Coleine C."/>
            <person name="Stajich J.E."/>
            <person name="Selbmann L."/>
        </authorList>
    </citation>
    <scope>NUCLEOTIDE SEQUENCE</scope>
    <source>
        <strain evidence="5">CCFEE 5312</strain>
    </source>
</reference>
<gene>
    <name evidence="5" type="ORF">LTR09_004078</name>
</gene>
<evidence type="ECO:0000259" key="4">
    <source>
        <dbReference type="Pfam" id="PF00135"/>
    </source>
</evidence>
<dbReference type="GO" id="GO:0016787">
    <property type="term" value="F:hydrolase activity"/>
    <property type="evidence" value="ECO:0007669"/>
    <property type="project" value="UniProtKB-KW"/>
</dbReference>
<evidence type="ECO:0000313" key="5">
    <source>
        <dbReference type="EMBL" id="KAK3054919.1"/>
    </source>
</evidence>
<accession>A0AAJ0DQI5</accession>
<evidence type="ECO:0000256" key="3">
    <source>
        <dbReference type="RuleBase" id="RU361235"/>
    </source>
</evidence>
<dbReference type="SUPFAM" id="SSF53474">
    <property type="entry name" value="alpha/beta-Hydrolases"/>
    <property type="match status" value="1"/>
</dbReference>
<dbReference type="Gene3D" id="3.40.50.1820">
    <property type="entry name" value="alpha/beta hydrolase"/>
    <property type="match status" value="1"/>
</dbReference>
<proteinExistence type="inferred from homology"/>
<organism evidence="5 6">
    <name type="scientific">Extremus antarcticus</name>
    <dbReference type="NCBI Taxonomy" id="702011"/>
    <lineage>
        <taxon>Eukaryota</taxon>
        <taxon>Fungi</taxon>
        <taxon>Dikarya</taxon>
        <taxon>Ascomycota</taxon>
        <taxon>Pezizomycotina</taxon>
        <taxon>Dothideomycetes</taxon>
        <taxon>Dothideomycetidae</taxon>
        <taxon>Mycosphaerellales</taxon>
        <taxon>Extremaceae</taxon>
        <taxon>Extremus</taxon>
    </lineage>
</organism>
<dbReference type="EC" id="3.1.1.-" evidence="3"/>
<evidence type="ECO:0000256" key="2">
    <source>
        <dbReference type="ARBA" id="ARBA00022801"/>
    </source>
</evidence>
<dbReference type="EMBL" id="JAWDJX010000010">
    <property type="protein sequence ID" value="KAK3054919.1"/>
    <property type="molecule type" value="Genomic_DNA"/>
</dbReference>
<sequence>MASLISKAALLAAACSSVLQVVSAAPASGSLPVVDLGYERQQASYFNDTGNFYNFSNIRYAAPPVGDLRFRAPQSPKRNRGTVQTGTPDRICAQANPAWLLIATQFIPEYLTGQTVFNESSFNTSSGSGGLPPVDPRTTEDCLFLDVVVPKTIFNNAGQGSGAPVLVWIYGGGYTAGSKAGSGNPAGLIKRSTNKMATGVIYVSLNYRLGAFGFSSGPTLQADGDANAGLLDQRFALEWVQKHIAKFGGDPSRVTVFGESAGGGSIMHQITAYGGNNGPVPFSQAVPQSPGFIPLVSNQQQEQVLNDFLELANVSTVEEARDLSFAQLVIANTIQVGLAPYGNFIYGPTVDGDFAPATPGESLLHGNFAKDVKVMVGHNAQENNTAFKQQIQTTVPTLRAWPAVTKYIMNTLYPAVFDGSQAQGYTDQIGRAAALISEFIFTCNTFYLDKAYSNETYAYFFTVPPALHGQDVAYTYYNGPNPENVQNPKIAIALQEYITSFAMDGNPNEAGVPHFPLYGDDATVQILNITGVSQGMDPVANERCNWWQKTLYV</sequence>
<keyword evidence="6" id="KW-1185">Reference proteome</keyword>